<dbReference type="EMBL" id="WTYR01000001">
    <property type="protein sequence ID" value="MXP08970.1"/>
    <property type="molecule type" value="Genomic_DNA"/>
</dbReference>
<dbReference type="Pfam" id="PF11288">
    <property type="entry name" value="DUF3089"/>
    <property type="match status" value="1"/>
</dbReference>
<dbReference type="RefSeq" id="WP_160615477.1">
    <property type="nucleotide sequence ID" value="NZ_WTYR01000001.1"/>
</dbReference>
<dbReference type="AlphaFoldDB" id="A0A6I4TZ46"/>
<keyword evidence="1" id="KW-0732">Signal</keyword>
<dbReference type="InterPro" id="IPR021440">
    <property type="entry name" value="DUF3089"/>
</dbReference>
<protein>
    <submittedName>
        <fullName evidence="2">DUF3089 domain-containing protein</fullName>
    </submittedName>
</protein>
<dbReference type="OrthoDB" id="9794645at2"/>
<organism evidence="2 3">
    <name type="scientific">Alteriqipengyuania halimionae</name>
    <dbReference type="NCBI Taxonomy" id="1926630"/>
    <lineage>
        <taxon>Bacteria</taxon>
        <taxon>Pseudomonadati</taxon>
        <taxon>Pseudomonadota</taxon>
        <taxon>Alphaproteobacteria</taxon>
        <taxon>Sphingomonadales</taxon>
        <taxon>Erythrobacteraceae</taxon>
        <taxon>Alteriqipengyuania</taxon>
    </lineage>
</organism>
<evidence type="ECO:0000313" key="2">
    <source>
        <dbReference type="EMBL" id="MXP08970.1"/>
    </source>
</evidence>
<proteinExistence type="predicted"/>
<keyword evidence="3" id="KW-1185">Reference proteome</keyword>
<dbReference type="SUPFAM" id="SSF53474">
    <property type="entry name" value="alpha/beta-Hydrolases"/>
    <property type="match status" value="1"/>
</dbReference>
<evidence type="ECO:0000313" key="3">
    <source>
        <dbReference type="Proteomes" id="UP000429229"/>
    </source>
</evidence>
<feature type="signal peptide" evidence="1">
    <location>
        <begin position="1"/>
        <end position="23"/>
    </location>
</feature>
<gene>
    <name evidence="2" type="ORF">GRI68_02105</name>
</gene>
<dbReference type="InterPro" id="IPR029058">
    <property type="entry name" value="AB_hydrolase_fold"/>
</dbReference>
<sequence>MKSRIIGAALGLTLFGIAAPATAQQAKATADAGDALYADKDKWLCLPGREDICDQDLATTVVAADGTMTLEPFDPPADAPVDCFYIYPTISLDQSANANWNEGTEEGRVIQQQLARFADVCRVYAPKYRQITMLGASGQLPRAEIISAFRTAYGDVADAWKYYLENYNQGRGVILIGHSQGSRMMNQLIKTEIDGKPSQDRIVAAYLNGTSVLVPEGKVVGGDFKSMPLCTSASETGCIVAYRSFRDTIGPVNDYAATKRPGMEIACVNPAAPGGGEAPLHSYLTTDALMDGPKPKWTDDGRKVETPFASVPGLLTGECVSNDKGQYLTIRIKPDPNDPRTDDITGDIYTDGKLNPDMGLHLIDINLVIGNLLDLARSQSAAWLARDSQ</sequence>
<dbReference type="Proteomes" id="UP000429229">
    <property type="component" value="Unassembled WGS sequence"/>
</dbReference>
<feature type="chain" id="PRO_5026112788" evidence="1">
    <location>
        <begin position="24"/>
        <end position="389"/>
    </location>
</feature>
<name>A0A6I4TZ46_9SPHN</name>
<evidence type="ECO:0000256" key="1">
    <source>
        <dbReference type="SAM" id="SignalP"/>
    </source>
</evidence>
<accession>A0A6I4TZ46</accession>
<comment type="caution">
    <text evidence="2">The sequence shown here is derived from an EMBL/GenBank/DDBJ whole genome shotgun (WGS) entry which is preliminary data.</text>
</comment>
<reference evidence="2 3" key="1">
    <citation type="submission" date="2019-12" db="EMBL/GenBank/DDBJ databases">
        <title>Genomic-based taxomic classification of the family Erythrobacteraceae.</title>
        <authorList>
            <person name="Xu L."/>
        </authorList>
    </citation>
    <scope>NUCLEOTIDE SEQUENCE [LARGE SCALE GENOMIC DNA]</scope>
    <source>
        <strain evidence="2 3">LMG 29519</strain>
    </source>
</reference>